<name>A0A1M7FDV6_9FLAO</name>
<reference evidence="2 3" key="1">
    <citation type="submission" date="2016-11" db="EMBL/GenBank/DDBJ databases">
        <authorList>
            <person name="Jaros S."/>
            <person name="Januszkiewicz K."/>
            <person name="Wedrychowicz H."/>
        </authorList>
    </citation>
    <scope>NUCLEOTIDE SEQUENCE [LARGE SCALE GENOMIC DNA]</scope>
    <source>
        <strain evidence="2 3">DSM 27621</strain>
    </source>
</reference>
<dbReference type="EMBL" id="FRBM01000008">
    <property type="protein sequence ID" value="SHM02176.1"/>
    <property type="molecule type" value="Genomic_DNA"/>
</dbReference>
<evidence type="ECO:0000256" key="1">
    <source>
        <dbReference type="SAM" id="MobiDB-lite"/>
    </source>
</evidence>
<gene>
    <name evidence="2" type="ORF">SAMN05444407_108201</name>
</gene>
<evidence type="ECO:0000313" key="3">
    <source>
        <dbReference type="Proteomes" id="UP000184069"/>
    </source>
</evidence>
<feature type="compositionally biased region" description="Polar residues" evidence="1">
    <location>
        <begin position="193"/>
        <end position="204"/>
    </location>
</feature>
<dbReference type="Gene3D" id="1.20.120.450">
    <property type="entry name" value="dinb family like domain"/>
    <property type="match status" value="1"/>
</dbReference>
<accession>A0A1M7FDV6</accession>
<feature type="region of interest" description="Disordered" evidence="1">
    <location>
        <begin position="181"/>
        <end position="212"/>
    </location>
</feature>
<protein>
    <recommendedName>
        <fullName evidence="4">DUF1572 domain-containing protein</fullName>
    </recommendedName>
</protein>
<dbReference type="Proteomes" id="UP000184069">
    <property type="component" value="Unassembled WGS sequence"/>
</dbReference>
<dbReference type="InterPro" id="IPR034660">
    <property type="entry name" value="DinB/YfiT-like"/>
</dbReference>
<dbReference type="SUPFAM" id="SSF109854">
    <property type="entry name" value="DinB/YfiT-like putative metalloenzymes"/>
    <property type="match status" value="1"/>
</dbReference>
<proteinExistence type="predicted"/>
<feature type="compositionally biased region" description="Basic and acidic residues" evidence="1">
    <location>
        <begin position="181"/>
        <end position="191"/>
    </location>
</feature>
<dbReference type="STRING" id="1423959.SAMN05444407_108201"/>
<sequence>MVFMFEFFTLVLKIENMKDLLVKRFEYYKSLGDKSFSQLSDEQIFWQYNEESNSIAVIVHHIAGNMLSRWTNFLTEDGEKSWRNRDEEFVNTFKTKDEVLEFWEKGWKCFFDALDQINDENLYSTIYIRGEAHSVIDAVFRQLAHYPYHIGQIIYIAKMMKNEDWKTLSIARNKSQEFNTEMKNKFSKEEPDTPSSPVCFQNSPEVRDEYKQ</sequence>
<dbReference type="InterPro" id="IPR011466">
    <property type="entry name" value="DUF1572"/>
</dbReference>
<dbReference type="AlphaFoldDB" id="A0A1M7FDV6"/>
<dbReference type="Pfam" id="PF07609">
    <property type="entry name" value="DUF1572"/>
    <property type="match status" value="1"/>
</dbReference>
<organism evidence="2 3">
    <name type="scientific">Chryseobacterium contaminans</name>
    <dbReference type="NCBI Taxonomy" id="1423959"/>
    <lineage>
        <taxon>Bacteria</taxon>
        <taxon>Pseudomonadati</taxon>
        <taxon>Bacteroidota</taxon>
        <taxon>Flavobacteriia</taxon>
        <taxon>Flavobacteriales</taxon>
        <taxon>Weeksellaceae</taxon>
        <taxon>Chryseobacterium group</taxon>
        <taxon>Chryseobacterium</taxon>
    </lineage>
</organism>
<evidence type="ECO:0000313" key="2">
    <source>
        <dbReference type="EMBL" id="SHM02176.1"/>
    </source>
</evidence>
<evidence type="ECO:0008006" key="4">
    <source>
        <dbReference type="Google" id="ProtNLM"/>
    </source>
</evidence>